<reference evidence="2 3" key="1">
    <citation type="journal article" date="2015" name="Mol. Plant Microbe Interact.">
        <title>Genome, transcriptome, and functional analyses of Penicillium expansum provide new insights into secondary metabolism and pathogenicity.</title>
        <authorList>
            <person name="Ballester A.R."/>
            <person name="Marcet-Houben M."/>
            <person name="Levin E."/>
            <person name="Sela N."/>
            <person name="Selma-Lazaro C."/>
            <person name="Carmona L."/>
            <person name="Wisniewski M."/>
            <person name="Droby S."/>
            <person name="Gonzalez-Candelas L."/>
            <person name="Gabaldon T."/>
        </authorList>
    </citation>
    <scope>NUCLEOTIDE SEQUENCE [LARGE SCALE GENOMIC DNA]</scope>
    <source>
        <strain evidence="2 3">MD-8</strain>
    </source>
</reference>
<dbReference type="GeneID" id="27683262"/>
<dbReference type="HOGENOM" id="CLU_096568_0_0_1"/>
<dbReference type="EMBL" id="JQFZ01000372">
    <property type="protein sequence ID" value="KGO49939.1"/>
    <property type="molecule type" value="Genomic_DNA"/>
</dbReference>
<sequence>MSSNIAGTGTDSQPKKRYVVFSVRQVRGNLCKRIQKFKRFLTNLRIDRRSGLSSVRSGSSTPEEPLIPHTDKTKEDIEPQKPAEEEFAAQIPEEQEEFSPAKHLNLHPSQVRSGSGTTATGKRGSAESTPKDTTRIDAFPKGNFKNDVAHVPLINRWDNHPSMRRKPNQPASLHEYWDMQMRLRGMRHVPESNYSSSETDEEVPGRSENVTIRQDLPTKDDLGKNKRFDDKQDLPAKKDPGKKAMPEDINSS</sequence>
<organism evidence="2 3">
    <name type="scientific">Penicillium expansum</name>
    <name type="common">Blue mold rot fungus</name>
    <dbReference type="NCBI Taxonomy" id="27334"/>
    <lineage>
        <taxon>Eukaryota</taxon>
        <taxon>Fungi</taxon>
        <taxon>Dikarya</taxon>
        <taxon>Ascomycota</taxon>
        <taxon>Pezizomycotina</taxon>
        <taxon>Eurotiomycetes</taxon>
        <taxon>Eurotiomycetidae</taxon>
        <taxon>Eurotiales</taxon>
        <taxon>Aspergillaceae</taxon>
        <taxon>Penicillium</taxon>
    </lineage>
</organism>
<feature type="region of interest" description="Disordered" evidence="1">
    <location>
        <begin position="190"/>
        <end position="252"/>
    </location>
</feature>
<dbReference type="AlphaFoldDB" id="A0A0A2JKY5"/>
<feature type="compositionally biased region" description="Low complexity" evidence="1">
    <location>
        <begin position="51"/>
        <end position="60"/>
    </location>
</feature>
<evidence type="ECO:0000313" key="2">
    <source>
        <dbReference type="EMBL" id="KGO49939.1"/>
    </source>
</evidence>
<gene>
    <name evidence="2" type="ORF">PEX2_105730</name>
</gene>
<dbReference type="PhylomeDB" id="A0A0A2JKY5"/>
<dbReference type="VEuPathDB" id="FungiDB:PEXP_077260"/>
<dbReference type="Proteomes" id="UP000030143">
    <property type="component" value="Unassembled WGS sequence"/>
</dbReference>
<comment type="caution">
    <text evidence="2">The sequence shown here is derived from an EMBL/GenBank/DDBJ whole genome shotgun (WGS) entry which is preliminary data.</text>
</comment>
<keyword evidence="3" id="KW-1185">Reference proteome</keyword>
<accession>A0A0A2JKY5</accession>
<feature type="compositionally biased region" description="Basic and acidic residues" evidence="1">
    <location>
        <begin position="216"/>
        <end position="246"/>
    </location>
</feature>
<feature type="compositionally biased region" description="Polar residues" evidence="1">
    <location>
        <begin position="107"/>
        <end position="120"/>
    </location>
</feature>
<feature type="region of interest" description="Disordered" evidence="1">
    <location>
        <begin position="51"/>
        <end position="79"/>
    </location>
</feature>
<evidence type="ECO:0000256" key="1">
    <source>
        <dbReference type="SAM" id="MobiDB-lite"/>
    </source>
</evidence>
<name>A0A0A2JKY5_PENEN</name>
<dbReference type="OrthoDB" id="4353632at2759"/>
<dbReference type="RefSeq" id="XP_016593328.1">
    <property type="nucleotide sequence ID" value="XM_016747841.1"/>
</dbReference>
<proteinExistence type="predicted"/>
<evidence type="ECO:0000313" key="3">
    <source>
        <dbReference type="Proteomes" id="UP000030143"/>
    </source>
</evidence>
<feature type="region of interest" description="Disordered" evidence="1">
    <location>
        <begin position="93"/>
        <end position="143"/>
    </location>
</feature>
<protein>
    <submittedName>
        <fullName evidence="2">Uncharacterized protein</fullName>
    </submittedName>
</protein>
<feature type="compositionally biased region" description="Basic and acidic residues" evidence="1">
    <location>
        <begin position="69"/>
        <end position="79"/>
    </location>
</feature>